<comment type="caution">
    <text evidence="1">The sequence shown here is derived from an EMBL/GenBank/DDBJ whole genome shotgun (WGS) entry which is preliminary data.</text>
</comment>
<keyword evidence="2" id="KW-1185">Reference proteome</keyword>
<dbReference type="AlphaFoldDB" id="A0A4S2M3U5"/>
<organism evidence="1 2">
    <name type="scientific">Opisthorchis felineus</name>
    <dbReference type="NCBI Taxonomy" id="147828"/>
    <lineage>
        <taxon>Eukaryota</taxon>
        <taxon>Metazoa</taxon>
        <taxon>Spiralia</taxon>
        <taxon>Lophotrochozoa</taxon>
        <taxon>Platyhelminthes</taxon>
        <taxon>Trematoda</taxon>
        <taxon>Digenea</taxon>
        <taxon>Opisthorchiida</taxon>
        <taxon>Opisthorchiata</taxon>
        <taxon>Opisthorchiidae</taxon>
        <taxon>Opisthorchis</taxon>
    </lineage>
</organism>
<proteinExistence type="predicted"/>
<evidence type="ECO:0000313" key="1">
    <source>
        <dbReference type="EMBL" id="TGZ70746.1"/>
    </source>
</evidence>
<dbReference type="STRING" id="147828.A0A4S2M3U5"/>
<dbReference type="Proteomes" id="UP000308267">
    <property type="component" value="Unassembled WGS sequence"/>
</dbReference>
<dbReference type="EMBL" id="SJOL01005149">
    <property type="protein sequence ID" value="TGZ70746.1"/>
    <property type="molecule type" value="Genomic_DNA"/>
</dbReference>
<gene>
    <name evidence="1" type="ORF">CRM22_003020</name>
</gene>
<feature type="non-terminal residue" evidence="1">
    <location>
        <position position="168"/>
    </location>
</feature>
<dbReference type="OrthoDB" id="286637at2759"/>
<name>A0A4S2M3U5_OPIFE</name>
<protein>
    <recommendedName>
        <fullName evidence="3">CBS domain-containing protein</fullName>
    </recommendedName>
</protein>
<evidence type="ECO:0008006" key="3">
    <source>
        <dbReference type="Google" id="ProtNLM"/>
    </source>
</evidence>
<sequence length="168" mass="18458">GSDLWSFSDTQVTHLGPKVTSQSPVDSIPGLRWSERSWSLKHCRIKHNSSDPHPAADLNANLPSPILSPSSLCGDAIRALSIWLPQLPALPVICSNEGATTQTNLLLGFISPGDLLHFVLGHSPDQAVHQPVSKILEAKLMHCRFHQDCICYTHDLIADALDRTFRLK</sequence>
<accession>A0A4S2M3U5</accession>
<reference evidence="1 2" key="1">
    <citation type="journal article" date="2019" name="BMC Genomics">
        <title>New insights from Opisthorchis felineus genome: update on genomics of the epidemiologically important liver flukes.</title>
        <authorList>
            <person name="Ershov N.I."/>
            <person name="Mordvinov V.A."/>
            <person name="Prokhortchouk E.B."/>
            <person name="Pakharukova M.Y."/>
            <person name="Gunbin K.V."/>
            <person name="Ustyantsev K."/>
            <person name="Genaev M.A."/>
            <person name="Blinov A.G."/>
            <person name="Mazur A."/>
            <person name="Boulygina E."/>
            <person name="Tsygankova S."/>
            <person name="Khrameeva E."/>
            <person name="Chekanov N."/>
            <person name="Fan G."/>
            <person name="Xiao A."/>
            <person name="Zhang H."/>
            <person name="Xu X."/>
            <person name="Yang H."/>
            <person name="Solovyev V."/>
            <person name="Lee S.M."/>
            <person name="Liu X."/>
            <person name="Afonnikov D.A."/>
            <person name="Skryabin K.G."/>
        </authorList>
    </citation>
    <scope>NUCLEOTIDE SEQUENCE [LARGE SCALE GENOMIC DNA]</scope>
    <source>
        <strain evidence="1">AK-0245</strain>
        <tissue evidence="1">Whole organism</tissue>
    </source>
</reference>
<feature type="non-terminal residue" evidence="1">
    <location>
        <position position="1"/>
    </location>
</feature>
<evidence type="ECO:0000313" key="2">
    <source>
        <dbReference type="Proteomes" id="UP000308267"/>
    </source>
</evidence>